<organism evidence="12 13">
    <name type="scientific">Gallibacterium salpingitidis</name>
    <dbReference type="NCBI Taxonomy" id="505341"/>
    <lineage>
        <taxon>Bacteria</taxon>
        <taxon>Pseudomonadati</taxon>
        <taxon>Pseudomonadota</taxon>
        <taxon>Gammaproteobacteria</taxon>
        <taxon>Pasteurellales</taxon>
        <taxon>Pasteurellaceae</taxon>
        <taxon>Gallibacterium</taxon>
    </lineage>
</organism>
<dbReference type="GO" id="GO:0000917">
    <property type="term" value="P:division septum assembly"/>
    <property type="evidence" value="ECO:0007669"/>
    <property type="project" value="TreeGrafter"/>
</dbReference>
<sequence length="367" mass="41522">MDLQQILILLGVLALGILIGHGVWSSRREKAQFEKSAQQFERQQVRSPHTHYFQQSEQPYPPQAHQGMSQQTSEYPPQAPQSQHHYAPQSQYDYSQAQAEVSREVPHSVEPEMPYQTHLPLEDEVSSQAQVERRVENIKITLPNATAHSANVTSANTRQVESVASYEKAPTTTEQPRYAASSAVEMRAQVQTAQAEVAPQPEPEVPAVKVETKVQTVEEKPEVVEESPAATTKKPEFIMLYVVAPENRQFYGTHINEVLEDLGFIFGEYNIYHRHLDVNMVKSPVIFSVANMVQPGTFDPNNFDNFATIGLTLFMRLPSPGNDIVNFRMLCCAAETLAEKLNGFILNDKREIFTDEHRSEYLQLLRS</sequence>
<feature type="compositionally biased region" description="Polar residues" evidence="10">
    <location>
        <begin position="66"/>
        <end position="99"/>
    </location>
</feature>
<dbReference type="GO" id="GO:0005886">
    <property type="term" value="C:plasma membrane"/>
    <property type="evidence" value="ECO:0007669"/>
    <property type="project" value="UniProtKB-SubCell"/>
</dbReference>
<comment type="function">
    <text evidence="8 9">Essential cell division protein that stabilizes the FtsZ protofilaments by cross-linking them and that serves as a cytoplasmic membrane anchor for the Z ring. Also required for the recruitment to the septal ring of downstream cell division proteins.</text>
</comment>
<dbReference type="Gene3D" id="3.30.1400.10">
    <property type="entry name" value="ZipA, C-terminal FtsZ-binding domain"/>
    <property type="match status" value="1"/>
</dbReference>
<dbReference type="EMBL" id="JTJL01000059">
    <property type="protein sequence ID" value="OBW91754.1"/>
    <property type="molecule type" value="Genomic_DNA"/>
</dbReference>
<keyword evidence="1 8" id="KW-1003">Cell membrane</keyword>
<dbReference type="GO" id="GO:0043093">
    <property type="term" value="P:FtsZ-dependent cytokinesis"/>
    <property type="evidence" value="ECO:0007669"/>
    <property type="project" value="UniProtKB-UniRule"/>
</dbReference>
<keyword evidence="3 8" id="KW-0132">Cell division</keyword>
<evidence type="ECO:0000313" key="13">
    <source>
        <dbReference type="Proteomes" id="UP000092649"/>
    </source>
</evidence>
<comment type="similarity">
    <text evidence="8 9">Belongs to the ZipA family.</text>
</comment>
<name>A0A1A7NRX3_9PAST</name>
<dbReference type="SMART" id="SM00771">
    <property type="entry name" value="ZipA_C"/>
    <property type="match status" value="1"/>
</dbReference>
<protein>
    <recommendedName>
        <fullName evidence="8 9">Cell division protein ZipA</fullName>
    </recommendedName>
</protein>
<evidence type="ECO:0000256" key="8">
    <source>
        <dbReference type="HAMAP-Rule" id="MF_00509"/>
    </source>
</evidence>
<feature type="domain" description="ZipA C-terminal FtsZ-binding" evidence="11">
    <location>
        <begin position="234"/>
        <end position="365"/>
    </location>
</feature>
<dbReference type="InterPro" id="IPR007449">
    <property type="entry name" value="ZipA_FtsZ-bd_C"/>
</dbReference>
<dbReference type="HAMAP" id="MF_00509">
    <property type="entry name" value="ZipA"/>
    <property type="match status" value="1"/>
</dbReference>
<accession>A0A1A7NRX3</accession>
<keyword evidence="4 8" id="KW-0812">Transmembrane</keyword>
<dbReference type="PATRIC" id="fig|505341.3.peg.2027"/>
<keyword evidence="2 8" id="KW-0997">Cell inner membrane</keyword>
<evidence type="ECO:0000256" key="9">
    <source>
        <dbReference type="RuleBase" id="RU003612"/>
    </source>
</evidence>
<keyword evidence="5 8" id="KW-1133">Transmembrane helix</keyword>
<feature type="transmembrane region" description="Helical" evidence="8">
    <location>
        <begin position="6"/>
        <end position="24"/>
    </location>
</feature>
<evidence type="ECO:0000256" key="4">
    <source>
        <dbReference type="ARBA" id="ARBA00022692"/>
    </source>
</evidence>
<evidence type="ECO:0000256" key="1">
    <source>
        <dbReference type="ARBA" id="ARBA00022475"/>
    </source>
</evidence>
<dbReference type="PANTHER" id="PTHR38685:SF1">
    <property type="entry name" value="CELL DIVISION PROTEIN ZIPA"/>
    <property type="match status" value="1"/>
</dbReference>
<evidence type="ECO:0000256" key="2">
    <source>
        <dbReference type="ARBA" id="ARBA00022519"/>
    </source>
</evidence>
<keyword evidence="13" id="KW-1185">Reference proteome</keyword>
<evidence type="ECO:0000313" key="12">
    <source>
        <dbReference type="EMBL" id="OBW91754.1"/>
    </source>
</evidence>
<dbReference type="InterPro" id="IPR036765">
    <property type="entry name" value="ZipA_FtsZ-bd_C_sf"/>
</dbReference>
<comment type="subunit">
    <text evidence="8">Interacts with FtsZ via their C-terminal domains.</text>
</comment>
<proteinExistence type="inferred from homology"/>
<keyword evidence="6 8" id="KW-0472">Membrane</keyword>
<gene>
    <name evidence="8" type="primary">zipA</name>
    <name evidence="12" type="ORF">QS62_10140</name>
</gene>
<evidence type="ECO:0000256" key="6">
    <source>
        <dbReference type="ARBA" id="ARBA00023136"/>
    </source>
</evidence>
<evidence type="ECO:0000259" key="11">
    <source>
        <dbReference type="SMART" id="SM00771"/>
    </source>
</evidence>
<dbReference type="OrthoDB" id="7054914at2"/>
<dbReference type="NCBIfam" id="TIGR02205">
    <property type="entry name" value="septum_zipA"/>
    <property type="match status" value="1"/>
</dbReference>
<dbReference type="RefSeq" id="WP_066109715.1">
    <property type="nucleotide sequence ID" value="NZ_JTJL01000059.1"/>
</dbReference>
<comment type="subcellular location">
    <subcellularLocation>
        <location evidence="8">Cell inner membrane</location>
        <topology evidence="8">Single-pass type I membrane protein</topology>
    </subcellularLocation>
    <text evidence="8">Localizes to the Z ring in an FtsZ-dependent manner.</text>
</comment>
<dbReference type="AlphaFoldDB" id="A0A1A7NRX3"/>
<dbReference type="Proteomes" id="UP000092649">
    <property type="component" value="Unassembled WGS sequence"/>
</dbReference>
<evidence type="ECO:0000256" key="10">
    <source>
        <dbReference type="SAM" id="MobiDB-lite"/>
    </source>
</evidence>
<evidence type="ECO:0000256" key="3">
    <source>
        <dbReference type="ARBA" id="ARBA00022618"/>
    </source>
</evidence>
<dbReference type="Pfam" id="PF04354">
    <property type="entry name" value="ZipA_C"/>
    <property type="match status" value="1"/>
</dbReference>
<dbReference type="InterPro" id="IPR011919">
    <property type="entry name" value="Cell_div_ZipA"/>
</dbReference>
<keyword evidence="7 8" id="KW-0131">Cell cycle</keyword>
<evidence type="ECO:0000256" key="5">
    <source>
        <dbReference type="ARBA" id="ARBA00022989"/>
    </source>
</evidence>
<dbReference type="SUPFAM" id="SSF64383">
    <property type="entry name" value="Cell-division protein ZipA, C-terminal domain"/>
    <property type="match status" value="1"/>
</dbReference>
<reference evidence="12 13" key="1">
    <citation type="submission" date="2014-11" db="EMBL/GenBank/DDBJ databases">
        <title>Pan-genome of Gallibacterium spp.</title>
        <authorList>
            <person name="Kudirkiene E."/>
            <person name="Bojesen A.M."/>
        </authorList>
    </citation>
    <scope>NUCLEOTIDE SEQUENCE [LARGE SCALE GENOMIC DNA]</scope>
    <source>
        <strain evidence="12 13">F150</strain>
    </source>
</reference>
<feature type="region of interest" description="Disordered" evidence="10">
    <location>
        <begin position="36"/>
        <end position="109"/>
    </location>
</feature>
<dbReference type="PANTHER" id="PTHR38685">
    <property type="entry name" value="CELL DIVISION PROTEIN ZIPA"/>
    <property type="match status" value="1"/>
</dbReference>
<comment type="caution">
    <text evidence="12">The sequence shown here is derived from an EMBL/GenBank/DDBJ whole genome shotgun (WGS) entry which is preliminary data.</text>
</comment>
<dbReference type="GO" id="GO:0032153">
    <property type="term" value="C:cell division site"/>
    <property type="evidence" value="ECO:0007669"/>
    <property type="project" value="UniProtKB-UniRule"/>
</dbReference>
<evidence type="ECO:0000256" key="7">
    <source>
        <dbReference type="ARBA" id="ARBA00023306"/>
    </source>
</evidence>
<feature type="compositionally biased region" description="Polar residues" evidence="10">
    <location>
        <begin position="36"/>
        <end position="58"/>
    </location>
</feature>